<dbReference type="Proteomes" id="UP001465976">
    <property type="component" value="Unassembled WGS sequence"/>
</dbReference>
<protein>
    <submittedName>
        <fullName evidence="2">Uncharacterized protein</fullName>
    </submittedName>
</protein>
<evidence type="ECO:0000313" key="2">
    <source>
        <dbReference type="EMBL" id="KAL0565174.1"/>
    </source>
</evidence>
<keyword evidence="3" id="KW-1185">Reference proteome</keyword>
<evidence type="ECO:0000256" key="1">
    <source>
        <dbReference type="SAM" id="MobiDB-lite"/>
    </source>
</evidence>
<name>A0ABR3EQM0_9AGAR</name>
<accession>A0ABR3EQM0</accession>
<comment type="caution">
    <text evidence="2">The sequence shown here is derived from an EMBL/GenBank/DDBJ whole genome shotgun (WGS) entry which is preliminary data.</text>
</comment>
<sequence>MFGRVIAGLAPPPFTTTTTIPIIALVVSTVVSLPSPSTSVTLVDLSLSTALIDTPRIFSDVGSILKTVVLFWTKGPGGVGFGIIEIGITRVLKMLLADSPPKLFSAQDARSTPSLLTQNANPKAAIRAHEGLVGNVFLDHLITTPNMKILYEPPLNPRRVRFRHDNHFGVDDPLHYPQPFNRQLAFLACIRVPHDDPALPELDTAFKILGDSDFVESPGYRGLGRIHWALLNRFKYLSLLILAKFPVDVLKLEDFVRDTSNHLRRMLDRLESPASRAETLFQFASAQHHALYLLARYEWVQVFHAKFEGKEYQDQPTVTPTIVGAFTSQEAEADSLFRAGIPIWYSRRLSDAPGVRVDSVASFISDVITNRLVQRFGDGFLDCLDATPPHRVIYEGLAGKLECYFAMANYMSSRFLYPSSFGNTELRSSTSLIRTAQSSSPLVVVPFGFYQSQPPSLSSASSKGKPYSGHPSKGNAANSNFLKRNPLFPPSVPAWSQALESLSHHNTNSPPPPGCDRGYFLPPARVFANVGHPAKQIVLLRSWLKIRDVTLFRLSCSPARMSAKEWKAYVKVGGGDTSRISDTQTGKLQKQMYDLITGFLATHRLGLEFSKLPGLPALWKGQPIPETTLPSMRVVHEILYELNELAFRQELVALDEELDMSGGSDQGHRYDLLDGCWKGERTRVSGYDGLGSESLEDRLPYLEALRAAMMTWKGNKPLDMLDGFLGDKSIHNFAKHCEHVERALATFYTNSCLLVFGREAMVPHRLSA</sequence>
<gene>
    <name evidence="2" type="ORF">V5O48_016857</name>
</gene>
<reference evidence="2 3" key="1">
    <citation type="submission" date="2024-02" db="EMBL/GenBank/DDBJ databases">
        <title>A draft genome for the cacao thread blight pathogen Marasmius crinis-equi.</title>
        <authorList>
            <person name="Cohen S.P."/>
            <person name="Baruah I.K."/>
            <person name="Amoako-Attah I."/>
            <person name="Bukari Y."/>
            <person name="Meinhardt L.W."/>
            <person name="Bailey B.A."/>
        </authorList>
    </citation>
    <scope>NUCLEOTIDE SEQUENCE [LARGE SCALE GENOMIC DNA]</scope>
    <source>
        <strain evidence="2 3">GH-76</strain>
    </source>
</reference>
<organism evidence="2 3">
    <name type="scientific">Marasmius crinis-equi</name>
    <dbReference type="NCBI Taxonomy" id="585013"/>
    <lineage>
        <taxon>Eukaryota</taxon>
        <taxon>Fungi</taxon>
        <taxon>Dikarya</taxon>
        <taxon>Basidiomycota</taxon>
        <taxon>Agaricomycotina</taxon>
        <taxon>Agaricomycetes</taxon>
        <taxon>Agaricomycetidae</taxon>
        <taxon>Agaricales</taxon>
        <taxon>Marasmiineae</taxon>
        <taxon>Marasmiaceae</taxon>
        <taxon>Marasmius</taxon>
    </lineage>
</organism>
<proteinExistence type="predicted"/>
<dbReference type="EMBL" id="JBAHYK010002385">
    <property type="protein sequence ID" value="KAL0565174.1"/>
    <property type="molecule type" value="Genomic_DNA"/>
</dbReference>
<feature type="region of interest" description="Disordered" evidence="1">
    <location>
        <begin position="456"/>
        <end position="475"/>
    </location>
</feature>
<feature type="compositionally biased region" description="Low complexity" evidence="1">
    <location>
        <begin position="456"/>
        <end position="469"/>
    </location>
</feature>
<evidence type="ECO:0000313" key="3">
    <source>
        <dbReference type="Proteomes" id="UP001465976"/>
    </source>
</evidence>